<reference evidence="1 2" key="1">
    <citation type="journal article" date="2005" name="Nature">
        <title>The genome of the social amoeba Dictyostelium discoideum.</title>
        <authorList>
            <consortium name="The Dictyostelium discoideum Sequencing Consortium"/>
            <person name="Eichinger L."/>
            <person name="Pachebat J.A."/>
            <person name="Glockner G."/>
            <person name="Rajandream M.A."/>
            <person name="Sucgang R."/>
            <person name="Berriman M."/>
            <person name="Song J."/>
            <person name="Olsen R."/>
            <person name="Szafranski K."/>
            <person name="Xu Q."/>
            <person name="Tunggal B."/>
            <person name="Kummerfeld S."/>
            <person name="Madera M."/>
            <person name="Konfortov B.A."/>
            <person name="Rivero F."/>
            <person name="Bankier A.T."/>
            <person name="Lehmann R."/>
            <person name="Hamlin N."/>
            <person name="Davies R."/>
            <person name="Gaudet P."/>
            <person name="Fey P."/>
            <person name="Pilcher K."/>
            <person name="Chen G."/>
            <person name="Saunders D."/>
            <person name="Sodergren E."/>
            <person name="Davis P."/>
            <person name="Kerhornou A."/>
            <person name="Nie X."/>
            <person name="Hall N."/>
            <person name="Anjard C."/>
            <person name="Hemphill L."/>
            <person name="Bason N."/>
            <person name="Farbrother P."/>
            <person name="Desany B."/>
            <person name="Just E."/>
            <person name="Morio T."/>
            <person name="Rost R."/>
            <person name="Churcher C."/>
            <person name="Cooper J."/>
            <person name="Haydock S."/>
            <person name="van Driessche N."/>
            <person name="Cronin A."/>
            <person name="Goodhead I."/>
            <person name="Muzny D."/>
            <person name="Mourier T."/>
            <person name="Pain A."/>
            <person name="Lu M."/>
            <person name="Harper D."/>
            <person name="Lindsay R."/>
            <person name="Hauser H."/>
            <person name="James K."/>
            <person name="Quiles M."/>
            <person name="Madan Babu M."/>
            <person name="Saito T."/>
            <person name="Buchrieser C."/>
            <person name="Wardroper A."/>
            <person name="Felder M."/>
            <person name="Thangavelu M."/>
            <person name="Johnson D."/>
            <person name="Knights A."/>
            <person name="Loulseged H."/>
            <person name="Mungall K."/>
            <person name="Oliver K."/>
            <person name="Price C."/>
            <person name="Quail M.A."/>
            <person name="Urushihara H."/>
            <person name="Hernandez J."/>
            <person name="Rabbinowitsch E."/>
            <person name="Steffen D."/>
            <person name="Sanders M."/>
            <person name="Ma J."/>
            <person name="Kohara Y."/>
            <person name="Sharp S."/>
            <person name="Simmonds M."/>
            <person name="Spiegler S."/>
            <person name="Tivey A."/>
            <person name="Sugano S."/>
            <person name="White B."/>
            <person name="Walker D."/>
            <person name="Woodward J."/>
            <person name="Winckler T."/>
            <person name="Tanaka Y."/>
            <person name="Shaulsky G."/>
            <person name="Schleicher M."/>
            <person name="Weinstock G."/>
            <person name="Rosenthal A."/>
            <person name="Cox E.C."/>
            <person name="Chisholm R.L."/>
            <person name="Gibbs R."/>
            <person name="Loomis W.F."/>
            <person name="Platzer M."/>
            <person name="Kay R.R."/>
            <person name="Williams J."/>
            <person name="Dear P.H."/>
            <person name="Noegel A.A."/>
            <person name="Barrell B."/>
            <person name="Kuspa A."/>
        </authorList>
    </citation>
    <scope>NUCLEOTIDE SEQUENCE [LARGE SCALE GENOMIC DNA]</scope>
    <source>
        <strain evidence="1 2">AX4</strain>
    </source>
</reference>
<dbReference type="RefSeq" id="XP_635323.1">
    <property type="nucleotide sequence ID" value="XM_630231.1"/>
</dbReference>
<protein>
    <submittedName>
        <fullName evidence="1">Uncharacterized protein</fullName>
    </submittedName>
</protein>
<evidence type="ECO:0000313" key="2">
    <source>
        <dbReference type="Proteomes" id="UP000002195"/>
    </source>
</evidence>
<comment type="caution">
    <text evidence="1">The sequence shown here is derived from an EMBL/GenBank/DDBJ whole genome shotgun (WGS) entry which is preliminary data.</text>
</comment>
<dbReference type="GeneID" id="8628268"/>
<dbReference type="VEuPathDB" id="AmoebaDB:DDB_G0291594"/>
<dbReference type="KEGG" id="ddi:DDB_G0291594"/>
<proteinExistence type="predicted"/>
<dbReference type="HOGENOM" id="CLU_3018293_0_0_1"/>
<dbReference type="AlphaFoldDB" id="Q54EB7"/>
<dbReference type="Proteomes" id="UP000002195">
    <property type="component" value="Unassembled WGS sequence"/>
</dbReference>
<dbReference type="EMBL" id="AAFI02000177">
    <property type="protein sequence ID" value="EAL61781.1"/>
    <property type="molecule type" value="Genomic_DNA"/>
</dbReference>
<keyword evidence="2" id="KW-1185">Reference proteome</keyword>
<dbReference type="PaxDb" id="44689-DDB0184003"/>
<name>Q54EB7_DICDI</name>
<organism evidence="1 2">
    <name type="scientific">Dictyostelium discoideum</name>
    <name type="common">Social amoeba</name>
    <dbReference type="NCBI Taxonomy" id="44689"/>
    <lineage>
        <taxon>Eukaryota</taxon>
        <taxon>Amoebozoa</taxon>
        <taxon>Evosea</taxon>
        <taxon>Eumycetozoa</taxon>
        <taxon>Dictyostelia</taxon>
        <taxon>Dictyosteliales</taxon>
        <taxon>Dictyosteliaceae</taxon>
        <taxon>Dictyostelium</taxon>
    </lineage>
</organism>
<sequence length="56" mass="6668">MNQISLSNLVTNPNWFKDQTNWHANGFYLLDNLEIAINCFTFITPNQLSTWYIWSK</sequence>
<gene>
    <name evidence="1" type="ORF">DDB_G0291594</name>
</gene>
<evidence type="ECO:0000313" key="1">
    <source>
        <dbReference type="EMBL" id="EAL61781.1"/>
    </source>
</evidence>
<accession>Q54EB7</accession>
<dbReference type="InParanoid" id="Q54EB7"/>